<evidence type="ECO:0000259" key="6">
    <source>
        <dbReference type="Pfam" id="PF08281"/>
    </source>
</evidence>
<accession>A0A3M9MVT8</accession>
<dbReference type="PANTHER" id="PTHR43133">
    <property type="entry name" value="RNA POLYMERASE ECF-TYPE SIGMA FACTO"/>
    <property type="match status" value="1"/>
</dbReference>
<reference evidence="7 8" key="1">
    <citation type="submission" date="2018-11" db="EMBL/GenBank/DDBJ databases">
        <title>Rufibacter latericius sp. nov., isolated from water in Baiyang Lake.</title>
        <authorList>
            <person name="Yang Y."/>
        </authorList>
    </citation>
    <scope>NUCLEOTIDE SEQUENCE [LARGE SCALE GENOMIC DNA]</scope>
    <source>
        <strain evidence="7 8">MCC P1</strain>
    </source>
</reference>
<dbReference type="GO" id="GO:0006352">
    <property type="term" value="P:DNA-templated transcription initiation"/>
    <property type="evidence" value="ECO:0007669"/>
    <property type="project" value="InterPro"/>
</dbReference>
<dbReference type="InterPro" id="IPR039425">
    <property type="entry name" value="RNA_pol_sigma-70-like"/>
</dbReference>
<dbReference type="InterPro" id="IPR013249">
    <property type="entry name" value="RNA_pol_sigma70_r4_t2"/>
</dbReference>
<dbReference type="CDD" id="cd06171">
    <property type="entry name" value="Sigma70_r4"/>
    <property type="match status" value="1"/>
</dbReference>
<dbReference type="RefSeq" id="WP_123132731.1">
    <property type="nucleotide sequence ID" value="NZ_JBHMAD010000007.1"/>
</dbReference>
<dbReference type="PANTHER" id="PTHR43133:SF46">
    <property type="entry name" value="RNA POLYMERASE SIGMA-70 FACTOR ECF SUBFAMILY"/>
    <property type="match status" value="1"/>
</dbReference>
<dbReference type="NCBIfam" id="TIGR02937">
    <property type="entry name" value="sigma70-ECF"/>
    <property type="match status" value="1"/>
</dbReference>
<comment type="caution">
    <text evidence="7">The sequence shown here is derived from an EMBL/GenBank/DDBJ whole genome shotgun (WGS) entry which is preliminary data.</text>
</comment>
<evidence type="ECO:0000256" key="3">
    <source>
        <dbReference type="ARBA" id="ARBA00023082"/>
    </source>
</evidence>
<dbReference type="InterPro" id="IPR036388">
    <property type="entry name" value="WH-like_DNA-bd_sf"/>
</dbReference>
<dbReference type="GO" id="GO:0003677">
    <property type="term" value="F:DNA binding"/>
    <property type="evidence" value="ECO:0007669"/>
    <property type="project" value="InterPro"/>
</dbReference>
<dbReference type="InterPro" id="IPR007627">
    <property type="entry name" value="RNA_pol_sigma70_r2"/>
</dbReference>
<evidence type="ECO:0000313" key="7">
    <source>
        <dbReference type="EMBL" id="RNI29646.1"/>
    </source>
</evidence>
<dbReference type="InterPro" id="IPR014284">
    <property type="entry name" value="RNA_pol_sigma-70_dom"/>
</dbReference>
<dbReference type="GO" id="GO:0016987">
    <property type="term" value="F:sigma factor activity"/>
    <property type="evidence" value="ECO:0007669"/>
    <property type="project" value="UniProtKB-KW"/>
</dbReference>
<keyword evidence="2" id="KW-0805">Transcription regulation</keyword>
<name>A0A3M9MVT8_9BACT</name>
<dbReference type="SUPFAM" id="SSF88946">
    <property type="entry name" value="Sigma2 domain of RNA polymerase sigma factors"/>
    <property type="match status" value="1"/>
</dbReference>
<keyword evidence="3" id="KW-0731">Sigma factor</keyword>
<dbReference type="Gene3D" id="1.10.1740.10">
    <property type="match status" value="1"/>
</dbReference>
<dbReference type="Pfam" id="PF04542">
    <property type="entry name" value="Sigma70_r2"/>
    <property type="match status" value="1"/>
</dbReference>
<dbReference type="InterPro" id="IPR013324">
    <property type="entry name" value="RNA_pol_sigma_r3/r4-like"/>
</dbReference>
<sequence length="192" mass="22423">MFFRKNSKSFHLSDTLEGCLKGKQSAQKKLYEHYYSFAKSICLRYAANQQQAEEMVNDGFLKVLENLEQYDMTRNFEAWFRTVVVRTSVDYFRKHQAKGTSLELDVTLELEYEDNLLETISAEEILHLVQQLPPTYRTVFSLFVVEGYSHAEIAEMLGINESTSRSNLTKARGKLQEWVKKYYPAFQKTNVS</sequence>
<comment type="similarity">
    <text evidence="1">Belongs to the sigma-70 factor family. ECF subfamily.</text>
</comment>
<organism evidence="7 8">
    <name type="scientific">Rufibacter immobilis</name>
    <dbReference type="NCBI Taxonomy" id="1348778"/>
    <lineage>
        <taxon>Bacteria</taxon>
        <taxon>Pseudomonadati</taxon>
        <taxon>Bacteroidota</taxon>
        <taxon>Cytophagia</taxon>
        <taxon>Cytophagales</taxon>
        <taxon>Hymenobacteraceae</taxon>
        <taxon>Rufibacter</taxon>
    </lineage>
</organism>
<dbReference type="AlphaFoldDB" id="A0A3M9MVT8"/>
<evidence type="ECO:0000259" key="5">
    <source>
        <dbReference type="Pfam" id="PF04542"/>
    </source>
</evidence>
<dbReference type="SUPFAM" id="SSF88659">
    <property type="entry name" value="Sigma3 and sigma4 domains of RNA polymerase sigma factors"/>
    <property type="match status" value="1"/>
</dbReference>
<proteinExistence type="inferred from homology"/>
<evidence type="ECO:0000256" key="1">
    <source>
        <dbReference type="ARBA" id="ARBA00010641"/>
    </source>
</evidence>
<gene>
    <name evidence="7" type="ORF">EFA69_08795</name>
</gene>
<dbReference type="EMBL" id="RJJE01000009">
    <property type="protein sequence ID" value="RNI29646.1"/>
    <property type="molecule type" value="Genomic_DNA"/>
</dbReference>
<dbReference type="OrthoDB" id="1493925at2"/>
<protein>
    <submittedName>
        <fullName evidence="7">Sigma-70 family RNA polymerase sigma factor</fullName>
    </submittedName>
</protein>
<evidence type="ECO:0000256" key="2">
    <source>
        <dbReference type="ARBA" id="ARBA00023015"/>
    </source>
</evidence>
<keyword evidence="4" id="KW-0804">Transcription</keyword>
<feature type="domain" description="RNA polymerase sigma factor 70 region 4 type 2" evidence="6">
    <location>
        <begin position="123"/>
        <end position="175"/>
    </location>
</feature>
<dbReference type="Pfam" id="PF08281">
    <property type="entry name" value="Sigma70_r4_2"/>
    <property type="match status" value="1"/>
</dbReference>
<keyword evidence="8" id="KW-1185">Reference proteome</keyword>
<evidence type="ECO:0000256" key="4">
    <source>
        <dbReference type="ARBA" id="ARBA00023163"/>
    </source>
</evidence>
<dbReference type="InterPro" id="IPR013325">
    <property type="entry name" value="RNA_pol_sigma_r2"/>
</dbReference>
<feature type="domain" description="RNA polymerase sigma-70 region 2" evidence="5">
    <location>
        <begin position="30"/>
        <end position="96"/>
    </location>
</feature>
<evidence type="ECO:0000313" key="8">
    <source>
        <dbReference type="Proteomes" id="UP000271010"/>
    </source>
</evidence>
<dbReference type="Gene3D" id="1.10.10.10">
    <property type="entry name" value="Winged helix-like DNA-binding domain superfamily/Winged helix DNA-binding domain"/>
    <property type="match status" value="1"/>
</dbReference>
<dbReference type="Proteomes" id="UP000271010">
    <property type="component" value="Unassembled WGS sequence"/>
</dbReference>